<dbReference type="FunFam" id="3.30.200.20:FF:000256">
    <property type="entry name" value="cyclin-dependent kinase 10 isoform X2"/>
    <property type="match status" value="1"/>
</dbReference>
<evidence type="ECO:0000256" key="2">
    <source>
        <dbReference type="ARBA" id="ARBA00022527"/>
    </source>
</evidence>
<dbReference type="Gene3D" id="3.30.200.20">
    <property type="entry name" value="Phosphorylase Kinase, domain 1"/>
    <property type="match status" value="1"/>
</dbReference>
<dbReference type="SUPFAM" id="SSF56112">
    <property type="entry name" value="Protein kinase-like (PK-like)"/>
    <property type="match status" value="1"/>
</dbReference>
<evidence type="ECO:0000256" key="9">
    <source>
        <dbReference type="SAM" id="MobiDB-lite"/>
    </source>
</evidence>
<keyword evidence="6 7" id="KW-0067">ATP-binding</keyword>
<keyword evidence="2 8" id="KW-0723">Serine/threonine-protein kinase</keyword>
<dbReference type="RefSeq" id="XP_009176081.1">
    <property type="nucleotide sequence ID" value="XM_009177817.1"/>
</dbReference>
<dbReference type="KEGG" id="ovi:T265_15378"/>
<dbReference type="PANTHER" id="PTHR24056">
    <property type="entry name" value="CELL DIVISION PROTEIN KINASE"/>
    <property type="match status" value="1"/>
</dbReference>
<keyword evidence="5" id="KW-0418">Kinase</keyword>
<dbReference type="GO" id="GO:0005634">
    <property type="term" value="C:nucleus"/>
    <property type="evidence" value="ECO:0007669"/>
    <property type="project" value="TreeGrafter"/>
</dbReference>
<feature type="domain" description="Protein kinase" evidence="10">
    <location>
        <begin position="39"/>
        <end position="322"/>
    </location>
</feature>
<dbReference type="InterPro" id="IPR017441">
    <property type="entry name" value="Protein_kinase_ATP_BS"/>
</dbReference>
<evidence type="ECO:0000256" key="7">
    <source>
        <dbReference type="PROSITE-ProRule" id="PRU10141"/>
    </source>
</evidence>
<dbReference type="InterPro" id="IPR011009">
    <property type="entry name" value="Kinase-like_dom_sf"/>
</dbReference>
<organism evidence="11 12">
    <name type="scientific">Opisthorchis viverrini</name>
    <name type="common">Southeast Asian liver fluke</name>
    <dbReference type="NCBI Taxonomy" id="6198"/>
    <lineage>
        <taxon>Eukaryota</taxon>
        <taxon>Metazoa</taxon>
        <taxon>Spiralia</taxon>
        <taxon>Lophotrochozoa</taxon>
        <taxon>Platyhelminthes</taxon>
        <taxon>Trematoda</taxon>
        <taxon>Digenea</taxon>
        <taxon>Opisthorchiida</taxon>
        <taxon>Opisthorchiata</taxon>
        <taxon>Opisthorchiidae</taxon>
        <taxon>Opisthorchis</taxon>
    </lineage>
</organism>
<dbReference type="GO" id="GO:0007346">
    <property type="term" value="P:regulation of mitotic cell cycle"/>
    <property type="evidence" value="ECO:0007669"/>
    <property type="project" value="InterPro"/>
</dbReference>
<protein>
    <recommendedName>
        <fullName evidence="10">Protein kinase domain-containing protein</fullName>
    </recommendedName>
</protein>
<dbReference type="InterPro" id="IPR000719">
    <property type="entry name" value="Prot_kinase_dom"/>
</dbReference>
<comment type="similarity">
    <text evidence="1">Belongs to the protein kinase superfamily. CMGC Ser/Thr protein kinase family. CDC2/CDKX subfamily.</text>
</comment>
<dbReference type="GO" id="GO:0005524">
    <property type="term" value="F:ATP binding"/>
    <property type="evidence" value="ECO:0007669"/>
    <property type="project" value="UniProtKB-UniRule"/>
</dbReference>
<dbReference type="FunFam" id="1.10.510.10:FF:000533">
    <property type="entry name" value="cyclin-dependent kinase 10"/>
    <property type="match status" value="1"/>
</dbReference>
<dbReference type="PROSITE" id="PS50011">
    <property type="entry name" value="PROTEIN_KINASE_DOM"/>
    <property type="match status" value="1"/>
</dbReference>
<dbReference type="InterPro" id="IPR008271">
    <property type="entry name" value="Ser/Thr_kinase_AS"/>
</dbReference>
<dbReference type="CTD" id="20329543"/>
<dbReference type="Proteomes" id="UP000054324">
    <property type="component" value="Unassembled WGS sequence"/>
</dbReference>
<sequence length="457" mass="52177">MPESDAENRDFRIFGIRRLSHFKIPQEYREGRCRSVAEFEKLNRIGEGTYGIVYRARDTVSKEVVALKKVRMENVRDGIPISSLREITLLLSLKHQNVVHLREVVVGRGLDSIFLVMEYCEQDMASLLDNMPNPFTESQVKCIMLQLFKGLRHLHENFIIHRDLKVSNLLMTDKGMVKIADFGLSRPTHSHNPMTPCVVTLWYRAPEVLLGDKNQTKAIDIWSSGCIMGELLLHKPLLPGQSEVHQVELIIDLLGTPNEQIWPGMSKLPALEKINLKKQPYNNLRHTFPWLSDAGLRLLNFLFMYDPAKRARARECCQSSYFREHPLPCEPDMMPSFPQHRLKRKGSPVDDGKGPVSQQHNASSGLFDAAFDRIVSEETPTLKIIHSNKLCASTLFASFGFKGTYVEHLMSVTLIDFMNEDVDVPNSPFVTFRILNADVLMHDHAVDCRQMMDVHTG</sequence>
<dbReference type="STRING" id="6198.A0A074ZAD2"/>
<evidence type="ECO:0000256" key="1">
    <source>
        <dbReference type="ARBA" id="ARBA00006485"/>
    </source>
</evidence>
<keyword evidence="3" id="KW-0808">Transferase</keyword>
<evidence type="ECO:0000256" key="4">
    <source>
        <dbReference type="ARBA" id="ARBA00022741"/>
    </source>
</evidence>
<dbReference type="EMBL" id="KL597084">
    <property type="protein sequence ID" value="KER20165.1"/>
    <property type="molecule type" value="Genomic_DNA"/>
</dbReference>
<dbReference type="AlphaFoldDB" id="A0A074ZAD2"/>
<dbReference type="PROSITE" id="PS00107">
    <property type="entry name" value="PROTEIN_KINASE_ATP"/>
    <property type="match status" value="1"/>
</dbReference>
<evidence type="ECO:0000256" key="5">
    <source>
        <dbReference type="ARBA" id="ARBA00022777"/>
    </source>
</evidence>
<dbReference type="InterPro" id="IPR050108">
    <property type="entry name" value="CDK"/>
</dbReference>
<evidence type="ECO:0000313" key="11">
    <source>
        <dbReference type="EMBL" id="KER20165.1"/>
    </source>
</evidence>
<evidence type="ECO:0000259" key="10">
    <source>
        <dbReference type="PROSITE" id="PS50011"/>
    </source>
</evidence>
<dbReference type="PANTHER" id="PTHR24056:SF508">
    <property type="entry name" value="CYCLIN-DEPENDENT KINASE 10"/>
    <property type="match status" value="1"/>
</dbReference>
<evidence type="ECO:0000256" key="6">
    <source>
        <dbReference type="ARBA" id="ARBA00022840"/>
    </source>
</evidence>
<evidence type="ECO:0000256" key="3">
    <source>
        <dbReference type="ARBA" id="ARBA00022679"/>
    </source>
</evidence>
<feature type="binding site" evidence="7">
    <location>
        <position position="68"/>
    </location>
    <ligand>
        <name>ATP</name>
        <dbReference type="ChEBI" id="CHEBI:30616"/>
    </ligand>
</feature>
<accession>A0A074ZAD2</accession>
<proteinExistence type="inferred from homology"/>
<dbReference type="Gene3D" id="1.10.510.10">
    <property type="entry name" value="Transferase(Phosphotransferase) domain 1"/>
    <property type="match status" value="1"/>
</dbReference>
<feature type="region of interest" description="Disordered" evidence="9">
    <location>
        <begin position="340"/>
        <end position="361"/>
    </location>
</feature>
<dbReference type="SMART" id="SM00220">
    <property type="entry name" value="S_TKc"/>
    <property type="match status" value="1"/>
</dbReference>
<dbReference type="OrthoDB" id="1732493at2759"/>
<evidence type="ECO:0000256" key="8">
    <source>
        <dbReference type="RuleBase" id="RU000304"/>
    </source>
</evidence>
<dbReference type="PROSITE" id="PS00108">
    <property type="entry name" value="PROTEIN_KINASE_ST"/>
    <property type="match status" value="1"/>
</dbReference>
<gene>
    <name evidence="11" type="ORF">T265_15378</name>
</gene>
<name>A0A074ZAD2_OPIVI</name>
<dbReference type="InterPro" id="IPR044093">
    <property type="entry name" value="STKc_CDK10"/>
</dbReference>
<dbReference type="GO" id="GO:0004693">
    <property type="term" value="F:cyclin-dependent protein serine/threonine kinase activity"/>
    <property type="evidence" value="ECO:0007669"/>
    <property type="project" value="InterPro"/>
</dbReference>
<evidence type="ECO:0000313" key="12">
    <source>
        <dbReference type="Proteomes" id="UP000054324"/>
    </source>
</evidence>
<keyword evidence="12" id="KW-1185">Reference proteome</keyword>
<dbReference type="Pfam" id="PF00069">
    <property type="entry name" value="Pkinase"/>
    <property type="match status" value="1"/>
</dbReference>
<reference evidence="11 12" key="1">
    <citation type="submission" date="2013-11" db="EMBL/GenBank/DDBJ databases">
        <title>Opisthorchis viverrini - life in the bile duct.</title>
        <authorList>
            <person name="Young N.D."/>
            <person name="Nagarajan N."/>
            <person name="Lin S.J."/>
            <person name="Korhonen P.K."/>
            <person name="Jex A.R."/>
            <person name="Hall R.S."/>
            <person name="Safavi-Hemami H."/>
            <person name="Kaewkong W."/>
            <person name="Bertrand D."/>
            <person name="Gao S."/>
            <person name="Seet Q."/>
            <person name="Wongkham S."/>
            <person name="Teh B.T."/>
            <person name="Wongkham C."/>
            <person name="Intapan P.M."/>
            <person name="Maleewong W."/>
            <person name="Yang X."/>
            <person name="Hu M."/>
            <person name="Wang Z."/>
            <person name="Hofmann A."/>
            <person name="Sternberg P.W."/>
            <person name="Tan P."/>
            <person name="Wang J."/>
            <person name="Gasser R.B."/>
        </authorList>
    </citation>
    <scope>NUCLEOTIDE SEQUENCE [LARGE SCALE GENOMIC DNA]</scope>
</reference>
<keyword evidence="4 7" id="KW-0547">Nucleotide-binding</keyword>
<dbReference type="GeneID" id="20329543"/>
<dbReference type="CDD" id="cd07845">
    <property type="entry name" value="STKc_CDK10"/>
    <property type="match status" value="1"/>
</dbReference>